<proteinExistence type="predicted"/>
<dbReference type="EMBL" id="JAUTXY010000004">
    <property type="protein sequence ID" value="MEE2058253.1"/>
    <property type="molecule type" value="Genomic_DNA"/>
</dbReference>
<keyword evidence="3" id="KW-1185">Reference proteome</keyword>
<name>A0ABU7L9M4_9NOCA</name>
<accession>A0ABU7L9M4</accession>
<keyword evidence="1" id="KW-1133">Transmembrane helix</keyword>
<evidence type="ECO:0000313" key="2">
    <source>
        <dbReference type="EMBL" id="MEE2058253.1"/>
    </source>
</evidence>
<keyword evidence="1" id="KW-0472">Membrane</keyword>
<evidence type="ECO:0000313" key="3">
    <source>
        <dbReference type="Proteomes" id="UP001336020"/>
    </source>
</evidence>
<dbReference type="RefSeq" id="WP_330133474.1">
    <property type="nucleotide sequence ID" value="NZ_JAUTXY010000004.1"/>
</dbReference>
<protein>
    <submittedName>
        <fullName evidence="2">Uncharacterized protein</fullName>
    </submittedName>
</protein>
<gene>
    <name evidence="2" type="ORF">Q7514_12040</name>
</gene>
<evidence type="ECO:0000256" key="1">
    <source>
        <dbReference type="SAM" id="Phobius"/>
    </source>
</evidence>
<comment type="caution">
    <text evidence="2">The sequence shown here is derived from an EMBL/GenBank/DDBJ whole genome shotgun (WGS) entry which is preliminary data.</text>
</comment>
<dbReference type="Proteomes" id="UP001336020">
    <property type="component" value="Unassembled WGS sequence"/>
</dbReference>
<organism evidence="2 3">
    <name type="scientific">Rhodococcus artemisiae</name>
    <dbReference type="NCBI Taxonomy" id="714159"/>
    <lineage>
        <taxon>Bacteria</taxon>
        <taxon>Bacillati</taxon>
        <taxon>Actinomycetota</taxon>
        <taxon>Actinomycetes</taxon>
        <taxon>Mycobacteriales</taxon>
        <taxon>Nocardiaceae</taxon>
        <taxon>Rhodococcus</taxon>
    </lineage>
</organism>
<reference evidence="2 3" key="1">
    <citation type="submission" date="2023-07" db="EMBL/GenBank/DDBJ databases">
        <authorList>
            <person name="Girao M."/>
            <person name="Carvalho M.F."/>
        </authorList>
    </citation>
    <scope>NUCLEOTIDE SEQUENCE [LARGE SCALE GENOMIC DNA]</scope>
    <source>
        <strain evidence="2 3">YIM65754</strain>
    </source>
</reference>
<sequence>MSSTVRATAGGMLIGGGVAMGAYSGGWFLILAVLFVVLGTGTIVTALSRSTFPVAGGDPVPVDVDLIDRSAPNLAFSSTLIAGRAHPRGDAPFSFRTRAALSNSQVAEIVADGRGTLPSEAVGEPGAAPVIEHGGARARTSTVVTALVAMWATMLLPPSDFWDFTPESTAAVSAQPVDEVAGTDALSLGDLYDDALAHLRSESPESLNSLLQIQTYDTYAIVDVYLGGDRARTYTGWEGRWTVLDGSTDRRTADTFTADELQEFSAQPFLAEAAAMVPPELATPERLIVSRSDDDILGETRPIVAESWFDGSSTRIHATADGTVAPWWPAEDLAAGLQQVETALAARGISAADPLVKEISFDSGNTPGFMLDYYRGDTYYRMWLRGGSFSEPDEAMSDSDLPRFRLADVTADTLERVRDDAMSRFGIDPVDRGAAGVDIGFWGSEGGERSDDIVIVVDYSSARGGGEAVYTLGGDFITE</sequence>
<feature type="transmembrane region" description="Helical" evidence="1">
    <location>
        <begin position="12"/>
        <end position="38"/>
    </location>
</feature>
<keyword evidence="1" id="KW-0812">Transmembrane</keyword>